<proteinExistence type="predicted"/>
<comment type="caution">
    <text evidence="4">The sequence shown here is derived from an EMBL/GenBank/DDBJ whole genome shotgun (WGS) entry which is preliminary data.</text>
</comment>
<evidence type="ECO:0000259" key="3">
    <source>
        <dbReference type="Pfam" id="PF17881"/>
    </source>
</evidence>
<gene>
    <name evidence="4" type="ORF">ACFFIX_09220</name>
</gene>
<evidence type="ECO:0000259" key="2">
    <source>
        <dbReference type="Pfam" id="PF03413"/>
    </source>
</evidence>
<keyword evidence="1" id="KW-0472">Membrane</keyword>
<dbReference type="Pfam" id="PF17881">
    <property type="entry name" value="TseB"/>
    <property type="match status" value="1"/>
</dbReference>
<evidence type="ECO:0000313" key="4">
    <source>
        <dbReference type="EMBL" id="MFC0271636.1"/>
    </source>
</evidence>
<feature type="domain" description="Cell wall elongation regulator TseB-like" evidence="3">
    <location>
        <begin position="41"/>
        <end position="83"/>
    </location>
</feature>
<accession>A0ABV6GD90</accession>
<reference evidence="4 5" key="1">
    <citation type="submission" date="2024-09" db="EMBL/GenBank/DDBJ databases">
        <authorList>
            <person name="Sun Q."/>
            <person name="Mori K."/>
        </authorList>
    </citation>
    <scope>NUCLEOTIDE SEQUENCE [LARGE SCALE GENOMIC DNA]</scope>
    <source>
        <strain evidence="4 5">CCM 7228</strain>
    </source>
</reference>
<feature type="domain" description="PepSY" evidence="2">
    <location>
        <begin position="99"/>
        <end position="154"/>
    </location>
</feature>
<dbReference type="InterPro" id="IPR046350">
    <property type="entry name" value="Cystatin_sf"/>
</dbReference>
<organism evidence="4 5">
    <name type="scientific">Metabacillus herbersteinensis</name>
    <dbReference type="NCBI Taxonomy" id="283816"/>
    <lineage>
        <taxon>Bacteria</taxon>
        <taxon>Bacillati</taxon>
        <taxon>Bacillota</taxon>
        <taxon>Bacilli</taxon>
        <taxon>Bacillales</taxon>
        <taxon>Bacillaceae</taxon>
        <taxon>Metabacillus</taxon>
    </lineage>
</organism>
<dbReference type="EMBL" id="JBHLVO010000005">
    <property type="protein sequence ID" value="MFC0271636.1"/>
    <property type="molecule type" value="Genomic_DNA"/>
</dbReference>
<name>A0ABV6GD90_9BACI</name>
<dbReference type="SUPFAM" id="SSF54403">
    <property type="entry name" value="Cystatin/monellin"/>
    <property type="match status" value="2"/>
</dbReference>
<sequence>MRKTVKGLIALSILFIIVIWFFTTTYQTARSQYSEGHNKSAELAKKRGNLTLVEKVETFNGTLQYHIVTGTNENNEKVYVWVPQQDGEKVLIKKEKNGINEAQALKTVQQQYSPEKIKSVQLGMDENIPIWEIKYIDEAGRFTYDYVNFYDGEINKHMAIQN</sequence>
<dbReference type="Gene3D" id="3.10.450.40">
    <property type="match status" value="2"/>
</dbReference>
<dbReference type="Proteomes" id="UP001589854">
    <property type="component" value="Unassembled WGS sequence"/>
</dbReference>
<keyword evidence="1" id="KW-0812">Transmembrane</keyword>
<feature type="transmembrane region" description="Helical" evidence="1">
    <location>
        <begin position="7"/>
        <end position="26"/>
    </location>
</feature>
<dbReference type="InterPro" id="IPR025711">
    <property type="entry name" value="PepSY"/>
</dbReference>
<dbReference type="RefSeq" id="WP_378932880.1">
    <property type="nucleotide sequence ID" value="NZ_JBHLVO010000005.1"/>
</dbReference>
<evidence type="ECO:0000313" key="5">
    <source>
        <dbReference type="Proteomes" id="UP001589854"/>
    </source>
</evidence>
<protein>
    <submittedName>
        <fullName evidence="4">DUF5590 domain-containing protein</fullName>
    </submittedName>
</protein>
<evidence type="ECO:0000256" key="1">
    <source>
        <dbReference type="SAM" id="Phobius"/>
    </source>
</evidence>
<keyword evidence="5" id="KW-1185">Reference proteome</keyword>
<keyword evidence="1" id="KW-1133">Transmembrane helix</keyword>
<dbReference type="Pfam" id="PF03413">
    <property type="entry name" value="PepSY"/>
    <property type="match status" value="1"/>
</dbReference>
<dbReference type="InterPro" id="IPR041401">
    <property type="entry name" value="TseB-like_dom"/>
</dbReference>